<feature type="chain" id="PRO_5047097145" evidence="10">
    <location>
        <begin position="21"/>
        <end position="640"/>
    </location>
</feature>
<evidence type="ECO:0000313" key="12">
    <source>
        <dbReference type="EMBL" id="MCS0659016.1"/>
    </source>
</evidence>
<dbReference type="PRINTS" id="PR01032">
    <property type="entry name" value="PHAGEIV"/>
</dbReference>
<evidence type="ECO:0000256" key="9">
    <source>
        <dbReference type="SAM" id="MobiDB-lite"/>
    </source>
</evidence>
<sequence>MTPYSVFRCLAVLFAALALAGCAAQRAYREGNELIAHDQVEEALLKYREAVAADPANAVYKVTYLRARDAATVRLLEQAGRDLAAGKAELAQQAYQRVLSFAPDNARARAGLRTIEATRRLDASLAGAAEAFGRKDYDSARRKLDDILSEQPAHPGALALMEKVREATAAPPAEAALAAAFRKPVSLEFREAPLRQVFEVISRQSGLNFVFDKDVRADARTSIFLRNSTVEAAVYYLLMTNQLERQVMDRNTILVYPNNPAKLKDYQELAVKTFYLAYGDAKSVSASLKAIVKSRDIVVDEKLNLVIVRDTPDAIRLASRLVALLDVPEPEVMLDVEVLEVQHSRIVDLGVTWPASVSFAPLTTGDGHALTVDQLRGLNGSTIGVAGVAATVTARKDDGDSNILANPRIRVRNREKANVVIGEKLPIITTTVSPGVGGFASESVTYADVGLTLNVEPTIHLDNEVAIKVSLEVSNVIDSSSTKSGSTVYRIGKRSAATLLQLKDGENQVLAGLIRNEDRKSGSKLPLLGDVPLVGRLFGTTNDSSDRTEIVLSITPHLVRNLARPSADAAYFAAGTDASLRNRPETVPPPVQPSQPAPARAPTPQIPQMPQPASAAQPALSPPPEMPASQLPAPQGLDAK</sequence>
<feature type="compositionally biased region" description="Pro residues" evidence="9">
    <location>
        <begin position="586"/>
        <end position="610"/>
    </location>
</feature>
<evidence type="ECO:0000256" key="6">
    <source>
        <dbReference type="PROSITE-ProRule" id="PRU00339"/>
    </source>
</evidence>
<evidence type="ECO:0000256" key="2">
    <source>
        <dbReference type="ARBA" id="ARBA00022448"/>
    </source>
</evidence>
<evidence type="ECO:0000259" key="11">
    <source>
        <dbReference type="SMART" id="SM00965"/>
    </source>
</evidence>
<feature type="repeat" description="TPR" evidence="6">
    <location>
        <begin position="24"/>
        <end position="57"/>
    </location>
</feature>
<dbReference type="Pfam" id="PF03958">
    <property type="entry name" value="Secretin_N"/>
    <property type="match status" value="1"/>
</dbReference>
<evidence type="ECO:0000256" key="10">
    <source>
        <dbReference type="SAM" id="SignalP"/>
    </source>
</evidence>
<dbReference type="SMART" id="SM00965">
    <property type="entry name" value="STN"/>
    <property type="match status" value="1"/>
</dbReference>
<dbReference type="EMBL" id="JANUGU010000004">
    <property type="protein sequence ID" value="MCS0659016.1"/>
    <property type="molecule type" value="Genomic_DNA"/>
</dbReference>
<dbReference type="Pfam" id="PF00263">
    <property type="entry name" value="Secretin"/>
    <property type="match status" value="1"/>
</dbReference>
<feature type="signal peptide" evidence="10">
    <location>
        <begin position="1"/>
        <end position="20"/>
    </location>
</feature>
<evidence type="ECO:0000256" key="8">
    <source>
        <dbReference type="RuleBase" id="RU004004"/>
    </source>
</evidence>
<feature type="domain" description="Secretin/TonB short N-terminal" evidence="11">
    <location>
        <begin position="207"/>
        <end position="258"/>
    </location>
</feature>
<keyword evidence="6" id="KW-0802">TPR repeat</keyword>
<dbReference type="InterPro" id="IPR050810">
    <property type="entry name" value="Bact_Secretion_Sys_Channel"/>
</dbReference>
<dbReference type="InterPro" id="IPR004846">
    <property type="entry name" value="T2SS/T3SS_dom"/>
</dbReference>
<dbReference type="Proteomes" id="UP001204621">
    <property type="component" value="Unassembled WGS sequence"/>
</dbReference>
<dbReference type="Gene3D" id="1.25.40.10">
    <property type="entry name" value="Tetratricopeptide repeat domain"/>
    <property type="match status" value="1"/>
</dbReference>
<dbReference type="PRINTS" id="PR00811">
    <property type="entry name" value="BCTERIALGSPD"/>
</dbReference>
<dbReference type="InterPro" id="IPR038591">
    <property type="entry name" value="NolW-like_sf"/>
</dbReference>
<keyword evidence="3 10" id="KW-0732">Signal</keyword>
<comment type="similarity">
    <text evidence="7">Belongs to the bacterial secretin family.</text>
</comment>
<reference evidence="12 13" key="1">
    <citation type="submission" date="2022-08" db="EMBL/GenBank/DDBJ databases">
        <title>Reclassification of Massilia species as members of the genera Telluria, Duganella, Pseudoduganella, Mokoshia gen. nov. and Zemynaea gen. nov. using orthogonal and non-orthogonal genome-based approaches.</title>
        <authorList>
            <person name="Bowman J.P."/>
        </authorList>
    </citation>
    <scope>NUCLEOTIDE SEQUENCE [LARGE SCALE GENOMIC DNA]</scope>
    <source>
        <strain evidence="12 13">JCM 31606</strain>
    </source>
</reference>
<comment type="caution">
    <text evidence="12">The sequence shown here is derived from an EMBL/GenBank/DDBJ whole genome shotgun (WGS) entry which is preliminary data.</text>
</comment>
<evidence type="ECO:0000256" key="5">
    <source>
        <dbReference type="ARBA" id="ARBA00023237"/>
    </source>
</evidence>
<evidence type="ECO:0000256" key="7">
    <source>
        <dbReference type="RuleBase" id="RU004003"/>
    </source>
</evidence>
<dbReference type="PANTHER" id="PTHR30332">
    <property type="entry name" value="PROBABLE GENERAL SECRETION PATHWAY PROTEIN D"/>
    <property type="match status" value="1"/>
</dbReference>
<gene>
    <name evidence="12" type="ORF">NX778_13180</name>
</gene>
<accession>A0ABT2CZK6</accession>
<feature type="region of interest" description="Disordered" evidence="9">
    <location>
        <begin position="580"/>
        <end position="640"/>
    </location>
</feature>
<dbReference type="InterPro" id="IPR001775">
    <property type="entry name" value="GspD/PilQ"/>
</dbReference>
<dbReference type="InterPro" id="IPR011662">
    <property type="entry name" value="Secretin/TonB_short_N"/>
</dbReference>
<keyword evidence="4" id="KW-0472">Membrane</keyword>
<dbReference type="PANTHER" id="PTHR30332:SF17">
    <property type="entry name" value="TYPE IV PILIATION SYSTEM PROTEIN DR_0774-RELATED"/>
    <property type="match status" value="1"/>
</dbReference>
<dbReference type="SUPFAM" id="SSF48452">
    <property type="entry name" value="TPR-like"/>
    <property type="match status" value="1"/>
</dbReference>
<keyword evidence="13" id="KW-1185">Reference proteome</keyword>
<dbReference type="RefSeq" id="WP_258812209.1">
    <property type="nucleotide sequence ID" value="NZ_JANUGU010000004.1"/>
</dbReference>
<keyword evidence="2 8" id="KW-0813">Transport</keyword>
<organism evidence="12 13">
    <name type="scientific">Massilia terrae</name>
    <dbReference type="NCBI Taxonomy" id="1811224"/>
    <lineage>
        <taxon>Bacteria</taxon>
        <taxon>Pseudomonadati</taxon>
        <taxon>Pseudomonadota</taxon>
        <taxon>Betaproteobacteria</taxon>
        <taxon>Burkholderiales</taxon>
        <taxon>Oxalobacteraceae</taxon>
        <taxon>Telluria group</taxon>
        <taxon>Massilia</taxon>
    </lineage>
</organism>
<evidence type="ECO:0000256" key="4">
    <source>
        <dbReference type="ARBA" id="ARBA00023136"/>
    </source>
</evidence>
<name>A0ABT2CZK6_9BURK</name>
<dbReference type="Gene3D" id="3.30.1370.120">
    <property type="match status" value="1"/>
</dbReference>
<evidence type="ECO:0000256" key="1">
    <source>
        <dbReference type="ARBA" id="ARBA00004370"/>
    </source>
</evidence>
<keyword evidence="5" id="KW-0998">Cell outer membrane</keyword>
<proteinExistence type="inferred from homology"/>
<evidence type="ECO:0000256" key="3">
    <source>
        <dbReference type="ARBA" id="ARBA00022729"/>
    </source>
</evidence>
<dbReference type="InterPro" id="IPR011990">
    <property type="entry name" value="TPR-like_helical_dom_sf"/>
</dbReference>
<dbReference type="Gene3D" id="3.30.1370.130">
    <property type="match status" value="1"/>
</dbReference>
<dbReference type="InterPro" id="IPR019734">
    <property type="entry name" value="TPR_rpt"/>
</dbReference>
<evidence type="ECO:0000313" key="13">
    <source>
        <dbReference type="Proteomes" id="UP001204621"/>
    </source>
</evidence>
<protein>
    <submittedName>
        <fullName evidence="12">General secretion pathway protein GspD</fullName>
    </submittedName>
</protein>
<dbReference type="InterPro" id="IPR005644">
    <property type="entry name" value="NolW-like"/>
</dbReference>
<comment type="subcellular location">
    <subcellularLocation>
        <location evidence="8">Cell outer membrane</location>
    </subcellularLocation>
    <subcellularLocation>
        <location evidence="1">Membrane</location>
    </subcellularLocation>
</comment>
<dbReference type="PROSITE" id="PS50005">
    <property type="entry name" value="TPR"/>
    <property type="match status" value="1"/>
</dbReference>